<sequence length="291" mass="31006">MASSPPPALTTRFPPPASCLNDAYEVHSLQTFPGTQRALAKIYHELGHRSPDCFPSGGYLPWEVDQVAENAFYSPAVCPSGYLICSSDENSVGTLTETRATCCPNGYSCNNQSLFYFSDKMCTLASHGHTLTFTVTSNGTALTKTNSGKWALNAYGISIRWMSSDFAPATSTTSREATAMSTTSQEATATSTTSQETTPMPTASPATTSPGLSTGAKAGIGIGVAAVALLLLVLGWLLYNALQRRKNKQEAMAEFPDYRAVPQKPASKIGTSGHNISELDSKRVHEMDAPQ</sequence>
<reference evidence="3 4" key="1">
    <citation type="submission" date="2017-10" db="EMBL/GenBank/DDBJ databases">
        <title>Comparative genomics in systemic dimorphic fungi from Ajellomycetaceae.</title>
        <authorList>
            <person name="Munoz J.F."/>
            <person name="Mcewen J.G."/>
            <person name="Clay O.K."/>
            <person name="Cuomo C.A."/>
        </authorList>
    </citation>
    <scope>NUCLEOTIDE SEQUENCE [LARGE SCALE GENOMIC DNA]</scope>
    <source>
        <strain evidence="3 4">UAMH4076</strain>
    </source>
</reference>
<dbReference type="AlphaFoldDB" id="A0A2B7ZNT4"/>
<proteinExistence type="predicted"/>
<keyword evidence="2" id="KW-0472">Membrane</keyword>
<comment type="caution">
    <text evidence="3">The sequence shown here is derived from an EMBL/GenBank/DDBJ whole genome shotgun (WGS) entry which is preliminary data.</text>
</comment>
<keyword evidence="4" id="KW-1185">Reference proteome</keyword>
<organism evidence="3 4">
    <name type="scientific">[Emmonsia] crescens</name>
    <dbReference type="NCBI Taxonomy" id="73230"/>
    <lineage>
        <taxon>Eukaryota</taxon>
        <taxon>Fungi</taxon>
        <taxon>Dikarya</taxon>
        <taxon>Ascomycota</taxon>
        <taxon>Pezizomycotina</taxon>
        <taxon>Eurotiomycetes</taxon>
        <taxon>Eurotiomycetidae</taxon>
        <taxon>Onygenales</taxon>
        <taxon>Ajellomycetaceae</taxon>
        <taxon>Emergomyces</taxon>
    </lineage>
</organism>
<feature type="region of interest" description="Disordered" evidence="1">
    <location>
        <begin position="254"/>
        <end position="291"/>
    </location>
</feature>
<name>A0A2B7ZNT4_9EURO</name>
<accession>A0A2B7ZNT4</accession>
<dbReference type="Proteomes" id="UP000226031">
    <property type="component" value="Unassembled WGS sequence"/>
</dbReference>
<protein>
    <submittedName>
        <fullName evidence="3">Uncharacterized protein</fullName>
    </submittedName>
</protein>
<keyword evidence="2" id="KW-0812">Transmembrane</keyword>
<dbReference type="STRING" id="73230.A0A2B7ZNT4"/>
<feature type="compositionally biased region" description="Low complexity" evidence="1">
    <location>
        <begin position="177"/>
        <end position="210"/>
    </location>
</feature>
<evidence type="ECO:0000256" key="1">
    <source>
        <dbReference type="SAM" id="MobiDB-lite"/>
    </source>
</evidence>
<dbReference type="VEuPathDB" id="FungiDB:EMCG_03487"/>
<evidence type="ECO:0000256" key="2">
    <source>
        <dbReference type="SAM" id="Phobius"/>
    </source>
</evidence>
<evidence type="ECO:0000313" key="4">
    <source>
        <dbReference type="Proteomes" id="UP000226031"/>
    </source>
</evidence>
<dbReference type="EMBL" id="PDND01000018">
    <property type="protein sequence ID" value="PGH35656.1"/>
    <property type="molecule type" value="Genomic_DNA"/>
</dbReference>
<feature type="region of interest" description="Disordered" evidence="1">
    <location>
        <begin position="172"/>
        <end position="210"/>
    </location>
</feature>
<feature type="transmembrane region" description="Helical" evidence="2">
    <location>
        <begin position="218"/>
        <end position="239"/>
    </location>
</feature>
<keyword evidence="2" id="KW-1133">Transmembrane helix</keyword>
<gene>
    <name evidence="3" type="ORF">GX50_01504</name>
</gene>
<feature type="compositionally biased region" description="Basic and acidic residues" evidence="1">
    <location>
        <begin position="277"/>
        <end position="291"/>
    </location>
</feature>
<evidence type="ECO:0000313" key="3">
    <source>
        <dbReference type="EMBL" id="PGH35656.1"/>
    </source>
</evidence>